<organism evidence="1 2">
    <name type="scientific">Ensete ventricosum</name>
    <name type="common">Abyssinian banana</name>
    <name type="synonym">Musa ensete</name>
    <dbReference type="NCBI Taxonomy" id="4639"/>
    <lineage>
        <taxon>Eukaryota</taxon>
        <taxon>Viridiplantae</taxon>
        <taxon>Streptophyta</taxon>
        <taxon>Embryophyta</taxon>
        <taxon>Tracheophyta</taxon>
        <taxon>Spermatophyta</taxon>
        <taxon>Magnoliopsida</taxon>
        <taxon>Liliopsida</taxon>
        <taxon>Zingiberales</taxon>
        <taxon>Musaceae</taxon>
        <taxon>Ensete</taxon>
    </lineage>
</organism>
<reference evidence="1 2" key="1">
    <citation type="journal article" date="2014" name="Agronomy (Basel)">
        <title>A Draft Genome Sequence for Ensete ventricosum, the Drought-Tolerant Tree Against Hunger.</title>
        <authorList>
            <person name="Harrison J."/>
            <person name="Moore K.A."/>
            <person name="Paszkiewicz K."/>
            <person name="Jones T."/>
            <person name="Grant M."/>
            <person name="Ambacheew D."/>
            <person name="Muzemil S."/>
            <person name="Studholme D.J."/>
        </authorList>
    </citation>
    <scope>NUCLEOTIDE SEQUENCE [LARGE SCALE GENOMIC DNA]</scope>
</reference>
<name>A0A426ZH15_ENSVE</name>
<accession>A0A426ZH15</accession>
<feature type="non-terminal residue" evidence="1">
    <location>
        <position position="113"/>
    </location>
</feature>
<protein>
    <submittedName>
        <fullName evidence="1">Uncharacterized protein</fullName>
    </submittedName>
</protein>
<proteinExistence type="predicted"/>
<dbReference type="AlphaFoldDB" id="A0A426ZH15"/>
<dbReference type="Proteomes" id="UP000287651">
    <property type="component" value="Unassembled WGS sequence"/>
</dbReference>
<dbReference type="EMBL" id="AMZH03006655">
    <property type="protein sequence ID" value="RRT63277.1"/>
    <property type="molecule type" value="Genomic_DNA"/>
</dbReference>
<feature type="non-terminal residue" evidence="1">
    <location>
        <position position="1"/>
    </location>
</feature>
<evidence type="ECO:0000313" key="1">
    <source>
        <dbReference type="EMBL" id="RRT63277.1"/>
    </source>
</evidence>
<sequence>IQLFRIARDTASLKILYVIVVLTPDFGQTYVRYAVRQKRAEIKKALKDYLLYGKPSKQNCQDDIYGYDDTSISRNLRKAKFHSSSSYGKCCHGRKRSELLLIIFWDSHLLSEF</sequence>
<evidence type="ECO:0000313" key="2">
    <source>
        <dbReference type="Proteomes" id="UP000287651"/>
    </source>
</evidence>
<gene>
    <name evidence="1" type="ORF">B296_00033074</name>
</gene>
<comment type="caution">
    <text evidence="1">The sequence shown here is derived from an EMBL/GenBank/DDBJ whole genome shotgun (WGS) entry which is preliminary data.</text>
</comment>